<reference evidence="1 2" key="1">
    <citation type="submission" date="2021-08" db="EMBL/GenBank/DDBJ databases">
        <title>Draft Genome Sequence of Phanerochaete sordida strain YK-624.</title>
        <authorList>
            <person name="Mori T."/>
            <person name="Dohra H."/>
            <person name="Suzuki T."/>
            <person name="Kawagishi H."/>
            <person name="Hirai H."/>
        </authorList>
    </citation>
    <scope>NUCLEOTIDE SEQUENCE [LARGE SCALE GENOMIC DNA]</scope>
    <source>
        <strain evidence="1 2">YK-624</strain>
    </source>
</reference>
<proteinExistence type="predicted"/>
<keyword evidence="2" id="KW-1185">Reference proteome</keyword>
<dbReference type="OrthoDB" id="10433499at2759"/>
<accession>A0A9P3G3K9</accession>
<name>A0A9P3G3K9_9APHY</name>
<evidence type="ECO:0000313" key="2">
    <source>
        <dbReference type="Proteomes" id="UP000703269"/>
    </source>
</evidence>
<comment type="caution">
    <text evidence="1">The sequence shown here is derived from an EMBL/GenBank/DDBJ whole genome shotgun (WGS) entry which is preliminary data.</text>
</comment>
<evidence type="ECO:0000313" key="1">
    <source>
        <dbReference type="EMBL" id="GJE88477.1"/>
    </source>
</evidence>
<organism evidence="1 2">
    <name type="scientific">Phanerochaete sordida</name>
    <dbReference type="NCBI Taxonomy" id="48140"/>
    <lineage>
        <taxon>Eukaryota</taxon>
        <taxon>Fungi</taxon>
        <taxon>Dikarya</taxon>
        <taxon>Basidiomycota</taxon>
        <taxon>Agaricomycotina</taxon>
        <taxon>Agaricomycetes</taxon>
        <taxon>Polyporales</taxon>
        <taxon>Phanerochaetaceae</taxon>
        <taxon>Phanerochaete</taxon>
    </lineage>
</organism>
<dbReference type="EMBL" id="BPQB01000009">
    <property type="protein sequence ID" value="GJE88477.1"/>
    <property type="molecule type" value="Genomic_DNA"/>
</dbReference>
<protein>
    <submittedName>
        <fullName evidence="1">Uncharacterized protein</fullName>
    </submittedName>
</protein>
<sequence length="262" mass="28411">MRSSIGFTELTDPIVELPETLVPLPNLRIFHAAQYVSQVSSATHLLMLVAPHAECCIHLEVLTFYWSVPLPTMTAMVTSLAFKLSTLPAARDAFHIALEVNMPQGQWLDFSVGRRPPGGGAAMRKQLQVSIDLSGEDDAYIAELVRHIWASALLAGVVDVAVERLDASDAHVVPLLDGPRSADVEALRIACPVSLSVFADALESHLEVPDAVDPFPRLRSVTVDTAKVGPAECVWERTPLERVLDAVGRRKESGLGPMLVLI</sequence>
<dbReference type="Proteomes" id="UP000703269">
    <property type="component" value="Unassembled WGS sequence"/>
</dbReference>
<dbReference type="AlphaFoldDB" id="A0A9P3G3K9"/>
<gene>
    <name evidence="1" type="ORF">PsYK624_045600</name>
</gene>